<evidence type="ECO:0000256" key="1">
    <source>
        <dbReference type="ARBA" id="ARBA00005655"/>
    </source>
</evidence>
<dbReference type="EMBL" id="QLLG01000052">
    <property type="protein sequence ID" value="RMX68811.1"/>
    <property type="molecule type" value="Genomic_DNA"/>
</dbReference>
<proteinExistence type="inferred from homology"/>
<dbReference type="Proteomes" id="UP000282087">
    <property type="component" value="Unassembled WGS sequence"/>
</dbReference>
<evidence type="ECO:0000313" key="3">
    <source>
        <dbReference type="Proteomes" id="UP000282087"/>
    </source>
</evidence>
<dbReference type="AlphaFoldDB" id="A0A3M6VRX6"/>
<comment type="similarity">
    <text evidence="1">Belongs to the Luc7 family.</text>
</comment>
<gene>
    <name evidence="2" type="ORF">DD238_004274</name>
</gene>
<sequence length="366" mass="41356">MTSTISSDIWSVVSITPGCQVLSIMEASVLRNRGFRFIFLLDLVLMDAQRALLDSLMGLNRDGDRPNEAILDFNHPKHTRLDSGACELLHVPALRSAFEQEENVEWDFEYERQLVNELSKFLVDVEKKITRAQKRLEEDGDDNQDRTQVLQFTQYIQDATIKAEQAAQNGDVDKSLQLMEQVELFKRKRREVLRQSTANSNASSVAMMVDNVNQKLRVCDVCGAFLSIFDSDRRLADHFGGKVHMGYVQIRKKLKELMEKIKVDKKGDTLKRRHPRNVRAGGEKANQNVVALMIENDGEIEIGRGVESADVIVIEVTVVVIADDDQRAPAEVLSKSGVGGIATRIENVLLGVLVAFAYQIRNNHWY</sequence>
<dbReference type="GO" id="GO:0003729">
    <property type="term" value="F:mRNA binding"/>
    <property type="evidence" value="ECO:0007669"/>
    <property type="project" value="InterPro"/>
</dbReference>
<keyword evidence="3" id="KW-1185">Reference proteome</keyword>
<organism evidence="2 3">
    <name type="scientific">Peronospora effusa</name>
    <dbReference type="NCBI Taxonomy" id="542832"/>
    <lineage>
        <taxon>Eukaryota</taxon>
        <taxon>Sar</taxon>
        <taxon>Stramenopiles</taxon>
        <taxon>Oomycota</taxon>
        <taxon>Peronosporomycetes</taxon>
        <taxon>Peronosporales</taxon>
        <taxon>Peronosporaceae</taxon>
        <taxon>Peronospora</taxon>
    </lineage>
</organism>
<dbReference type="VEuPathDB" id="FungiDB:DD237_003814"/>
<dbReference type="InterPro" id="IPR004882">
    <property type="entry name" value="Luc7-rel"/>
</dbReference>
<dbReference type="GO" id="GO:0006376">
    <property type="term" value="P:mRNA splice site recognition"/>
    <property type="evidence" value="ECO:0007669"/>
    <property type="project" value="InterPro"/>
</dbReference>
<accession>A0A3M6VRX6</accession>
<dbReference type="Pfam" id="PF03194">
    <property type="entry name" value="LUC7"/>
    <property type="match status" value="1"/>
</dbReference>
<dbReference type="STRING" id="542832.A0A3M6VRX6"/>
<name>A0A3M6VRX6_9STRA</name>
<evidence type="ECO:0000313" key="2">
    <source>
        <dbReference type="EMBL" id="RMX68811.1"/>
    </source>
</evidence>
<reference evidence="2 3" key="1">
    <citation type="submission" date="2018-06" db="EMBL/GenBank/DDBJ databases">
        <title>Comparative genomics of downy mildews reveals potential adaptations to biotrophy.</title>
        <authorList>
            <person name="Fletcher K."/>
            <person name="Klosterman S.J."/>
            <person name="Derevnina L."/>
            <person name="Martin F."/>
            <person name="Koike S."/>
            <person name="Reyes Chin-Wo S."/>
            <person name="Mou B."/>
            <person name="Michelmore R."/>
        </authorList>
    </citation>
    <scope>NUCLEOTIDE SEQUENCE [LARGE SCALE GENOMIC DNA]</scope>
    <source>
        <strain evidence="2 3">R14</strain>
    </source>
</reference>
<dbReference type="GO" id="GO:0005685">
    <property type="term" value="C:U1 snRNP"/>
    <property type="evidence" value="ECO:0007669"/>
    <property type="project" value="InterPro"/>
</dbReference>
<comment type="caution">
    <text evidence="2">The sequence shown here is derived from an EMBL/GenBank/DDBJ whole genome shotgun (WGS) entry which is preliminary data.</text>
</comment>
<protein>
    <submittedName>
        <fullName evidence="2">Uncharacterized protein</fullName>
    </submittedName>
</protein>
<dbReference type="PANTHER" id="PTHR12375">
    <property type="entry name" value="RNA-BINDING PROTEIN LUC7-RELATED"/>
    <property type="match status" value="1"/>
</dbReference>